<keyword evidence="2" id="KW-1185">Reference proteome</keyword>
<proteinExistence type="predicted"/>
<name>A0A183K4K3_9TREM</name>
<protein>
    <submittedName>
        <fullName evidence="3">Radical SAM protein</fullName>
    </submittedName>
</protein>
<reference evidence="1 2" key="2">
    <citation type="submission" date="2018-11" db="EMBL/GenBank/DDBJ databases">
        <authorList>
            <consortium name="Pathogen Informatics"/>
        </authorList>
    </citation>
    <scope>NUCLEOTIDE SEQUENCE [LARGE SCALE GENOMIC DNA]</scope>
    <source>
        <strain evidence="1">Dakar</strain>
        <strain evidence="2">Dakar, Senegal</strain>
    </source>
</reference>
<evidence type="ECO:0000313" key="3">
    <source>
        <dbReference type="WBParaSite" id="SCUD_0000992301-mRNA-1"/>
    </source>
</evidence>
<dbReference type="WBParaSite" id="SCUD_0000992301-mRNA-1">
    <property type="protein sequence ID" value="SCUD_0000992301-mRNA-1"/>
    <property type="gene ID" value="SCUD_0000992301"/>
</dbReference>
<dbReference type="Proteomes" id="UP000279833">
    <property type="component" value="Unassembled WGS sequence"/>
</dbReference>
<dbReference type="AlphaFoldDB" id="A0A183K4K3"/>
<evidence type="ECO:0000313" key="1">
    <source>
        <dbReference type="EMBL" id="VDP37684.1"/>
    </source>
</evidence>
<sequence>RSVLLYGCETWPLRVEDTRKLLVFDHRCPKNIARICWDYRVSSCEVRRRALGHDGKSVDEVVNLHQLR</sequence>
<accession>A0A183K4K3</accession>
<reference evidence="3" key="1">
    <citation type="submission" date="2016-06" db="UniProtKB">
        <authorList>
            <consortium name="WormBaseParasite"/>
        </authorList>
    </citation>
    <scope>IDENTIFICATION</scope>
</reference>
<dbReference type="EMBL" id="UZAK01033489">
    <property type="protein sequence ID" value="VDP37684.1"/>
    <property type="molecule type" value="Genomic_DNA"/>
</dbReference>
<organism evidence="3">
    <name type="scientific">Schistosoma curassoni</name>
    <dbReference type="NCBI Taxonomy" id="6186"/>
    <lineage>
        <taxon>Eukaryota</taxon>
        <taxon>Metazoa</taxon>
        <taxon>Spiralia</taxon>
        <taxon>Lophotrochozoa</taxon>
        <taxon>Platyhelminthes</taxon>
        <taxon>Trematoda</taxon>
        <taxon>Digenea</taxon>
        <taxon>Strigeidida</taxon>
        <taxon>Schistosomatoidea</taxon>
        <taxon>Schistosomatidae</taxon>
        <taxon>Schistosoma</taxon>
    </lineage>
</organism>
<gene>
    <name evidence="1" type="ORF">SCUD_LOCUS9923</name>
</gene>
<evidence type="ECO:0000313" key="2">
    <source>
        <dbReference type="Proteomes" id="UP000279833"/>
    </source>
</evidence>